<evidence type="ECO:0000313" key="3">
    <source>
        <dbReference type="Proteomes" id="UP000596742"/>
    </source>
</evidence>
<reference evidence="2" key="1">
    <citation type="submission" date="2018-11" db="EMBL/GenBank/DDBJ databases">
        <authorList>
            <person name="Alioto T."/>
            <person name="Alioto T."/>
        </authorList>
    </citation>
    <scope>NUCLEOTIDE SEQUENCE</scope>
</reference>
<feature type="compositionally biased region" description="Basic and acidic residues" evidence="1">
    <location>
        <begin position="7"/>
        <end position="16"/>
    </location>
</feature>
<dbReference type="Proteomes" id="UP000596742">
    <property type="component" value="Unassembled WGS sequence"/>
</dbReference>
<keyword evidence="3" id="KW-1185">Reference proteome</keyword>
<evidence type="ECO:0000256" key="1">
    <source>
        <dbReference type="SAM" id="MobiDB-lite"/>
    </source>
</evidence>
<gene>
    <name evidence="2" type="ORF">MGAL_10B024626</name>
</gene>
<sequence>MIAIDPAKYDASEDSKNMPNMGPSTTPNIRKLQLKLLDSKEASGPDEITRTLKVAHCEIAPFFTKIFEQSYDSGEVPKD</sequence>
<evidence type="ECO:0000313" key="2">
    <source>
        <dbReference type="EMBL" id="VDI83031.1"/>
    </source>
</evidence>
<feature type="region of interest" description="Disordered" evidence="1">
    <location>
        <begin position="1"/>
        <end position="26"/>
    </location>
</feature>
<accession>A0A8B6HQQ1</accession>
<dbReference type="EMBL" id="UYJE01010420">
    <property type="protein sequence ID" value="VDI83031.1"/>
    <property type="molecule type" value="Genomic_DNA"/>
</dbReference>
<protein>
    <submittedName>
        <fullName evidence="2">Uncharacterized protein</fullName>
    </submittedName>
</protein>
<comment type="caution">
    <text evidence="2">The sequence shown here is derived from an EMBL/GenBank/DDBJ whole genome shotgun (WGS) entry which is preliminary data.</text>
</comment>
<name>A0A8B6HQQ1_MYTGA</name>
<dbReference type="AlphaFoldDB" id="A0A8B6HQQ1"/>
<organism evidence="2 3">
    <name type="scientific">Mytilus galloprovincialis</name>
    <name type="common">Mediterranean mussel</name>
    <dbReference type="NCBI Taxonomy" id="29158"/>
    <lineage>
        <taxon>Eukaryota</taxon>
        <taxon>Metazoa</taxon>
        <taxon>Spiralia</taxon>
        <taxon>Lophotrochozoa</taxon>
        <taxon>Mollusca</taxon>
        <taxon>Bivalvia</taxon>
        <taxon>Autobranchia</taxon>
        <taxon>Pteriomorphia</taxon>
        <taxon>Mytilida</taxon>
        <taxon>Mytiloidea</taxon>
        <taxon>Mytilidae</taxon>
        <taxon>Mytilinae</taxon>
        <taxon>Mytilus</taxon>
    </lineage>
</organism>
<proteinExistence type="predicted"/>